<accession>A0A934HWE0</accession>
<comment type="caution">
    <text evidence="1">The sequence shown here is derived from an EMBL/GenBank/DDBJ whole genome shotgun (WGS) entry which is preliminary data.</text>
</comment>
<evidence type="ECO:0000313" key="1">
    <source>
        <dbReference type="EMBL" id="MBI6871802.1"/>
    </source>
</evidence>
<gene>
    <name evidence="1" type="ORF">I6U51_03660</name>
</gene>
<name>A0A934HWE0_9CLOT</name>
<organism evidence="1 2">
    <name type="scientific">Clostridium aciditolerans</name>
    <dbReference type="NCBI Taxonomy" id="339861"/>
    <lineage>
        <taxon>Bacteria</taxon>
        <taxon>Bacillati</taxon>
        <taxon>Bacillota</taxon>
        <taxon>Clostridia</taxon>
        <taxon>Eubacteriales</taxon>
        <taxon>Clostridiaceae</taxon>
        <taxon>Clostridium</taxon>
    </lineage>
</organism>
<proteinExistence type="predicted"/>
<evidence type="ECO:0000313" key="2">
    <source>
        <dbReference type="Proteomes" id="UP000622687"/>
    </source>
</evidence>
<sequence length="141" mass="16760">MIVIDKKTQTNISYMNIHDWQIRQVICNYDDYKVIIPISKIVSKNQQLEAKLIFEEVIYNEISYYELWGSGNYISHCDMDDNSELINKLEKYKDDEQFWCSRLANYTSISDEFFSFNITLNSGDTIKILARKVIWDMDKSI</sequence>
<dbReference type="EMBL" id="JAEEGB010000004">
    <property type="protein sequence ID" value="MBI6871802.1"/>
    <property type="molecule type" value="Genomic_DNA"/>
</dbReference>
<reference evidence="1" key="1">
    <citation type="submission" date="2020-12" db="EMBL/GenBank/DDBJ databases">
        <title>Clostridium thailandense sp. nov., a novel acetogenic bacterium isolated from peat land soil in Thailand.</title>
        <authorList>
            <person name="Chaikitkaew S."/>
            <person name="Birkeland N.K."/>
        </authorList>
    </citation>
    <scope>NUCLEOTIDE SEQUENCE</scope>
    <source>
        <strain evidence="1">DSM 17425</strain>
    </source>
</reference>
<dbReference type="RefSeq" id="WP_211141233.1">
    <property type="nucleotide sequence ID" value="NZ_JAEEGB010000004.1"/>
</dbReference>
<protein>
    <submittedName>
        <fullName evidence="1">Uncharacterized protein</fullName>
    </submittedName>
</protein>
<dbReference type="Proteomes" id="UP000622687">
    <property type="component" value="Unassembled WGS sequence"/>
</dbReference>
<dbReference type="AlphaFoldDB" id="A0A934HWE0"/>
<keyword evidence="2" id="KW-1185">Reference proteome</keyword>